<gene>
    <name evidence="5" type="ORF">OIN60_02755</name>
</gene>
<dbReference type="Gene3D" id="3.40.50.720">
    <property type="entry name" value="NAD(P)-binding Rossmann-like Domain"/>
    <property type="match status" value="1"/>
</dbReference>
<name>A0ABT9FME5_9BACL</name>
<comment type="similarity">
    <text evidence="1">Belongs to the Gfo/Idh/MocA family.</text>
</comment>
<evidence type="ECO:0000313" key="5">
    <source>
        <dbReference type="EMBL" id="MDP4095711.1"/>
    </source>
</evidence>
<comment type="caution">
    <text evidence="5">The sequence shown here is derived from an EMBL/GenBank/DDBJ whole genome shotgun (WGS) entry which is preliminary data.</text>
</comment>
<sequence length="341" mass="38097">MNSAAYKLPFSNGIPVRFGVIGCSSIVPRALLESARYVGDAEVVAVVNRTAAKAEKMAERYGIGTVHRTPEELLSDSQVDAVYIALSNDLHAQWIIKALNAGKHVLVEKPLCLHTDELEGIESALDLRQDGLCLLEGVMVRHHPWQDRLHVMVADRRFGRLRTVETRLCIPAKNGHADNYRSRPEQGGGCFRDLGVYWLQFLQTIVGLKGASFHGQSSFAGPGGCDWTFEAQAEYLDGLSASALFSFERPYRCSHTLTFDHAVVTLNDCFRANLGFYKMTLRIQHPGQPPAKTEFRPMNYYVNQLDYFCRTVRGMAAPVPFQESAERIRLLESIYKSAARG</sequence>
<protein>
    <submittedName>
        <fullName evidence="5">Gfo/Idh/MocA family oxidoreductase</fullName>
    </submittedName>
</protein>
<evidence type="ECO:0000256" key="1">
    <source>
        <dbReference type="ARBA" id="ARBA00010928"/>
    </source>
</evidence>
<dbReference type="Proteomes" id="UP001241848">
    <property type="component" value="Unassembled WGS sequence"/>
</dbReference>
<dbReference type="InterPro" id="IPR055170">
    <property type="entry name" value="GFO_IDH_MocA-like_dom"/>
</dbReference>
<dbReference type="RefSeq" id="WP_305753351.1">
    <property type="nucleotide sequence ID" value="NZ_JAPCKK010000005.1"/>
</dbReference>
<dbReference type="PANTHER" id="PTHR22604:SF105">
    <property type="entry name" value="TRANS-1,2-DIHYDROBENZENE-1,2-DIOL DEHYDROGENASE"/>
    <property type="match status" value="1"/>
</dbReference>
<evidence type="ECO:0000259" key="4">
    <source>
        <dbReference type="Pfam" id="PF22725"/>
    </source>
</evidence>
<evidence type="ECO:0000313" key="6">
    <source>
        <dbReference type="Proteomes" id="UP001241848"/>
    </source>
</evidence>
<dbReference type="Pfam" id="PF01408">
    <property type="entry name" value="GFO_IDH_MocA"/>
    <property type="match status" value="1"/>
</dbReference>
<dbReference type="InterPro" id="IPR050984">
    <property type="entry name" value="Gfo/Idh/MocA_domain"/>
</dbReference>
<evidence type="ECO:0000259" key="3">
    <source>
        <dbReference type="Pfam" id="PF01408"/>
    </source>
</evidence>
<dbReference type="PANTHER" id="PTHR22604">
    <property type="entry name" value="OXIDOREDUCTASES"/>
    <property type="match status" value="1"/>
</dbReference>
<feature type="domain" description="GFO/IDH/MocA-like oxidoreductase" evidence="4">
    <location>
        <begin position="149"/>
        <end position="254"/>
    </location>
</feature>
<organism evidence="5 6">
    <name type="scientific">Paenibacillus zeirhizosphaerae</name>
    <dbReference type="NCBI Taxonomy" id="2987519"/>
    <lineage>
        <taxon>Bacteria</taxon>
        <taxon>Bacillati</taxon>
        <taxon>Bacillota</taxon>
        <taxon>Bacilli</taxon>
        <taxon>Bacillales</taxon>
        <taxon>Paenibacillaceae</taxon>
        <taxon>Paenibacillus</taxon>
    </lineage>
</organism>
<dbReference type="InterPro" id="IPR000683">
    <property type="entry name" value="Gfo/Idh/MocA-like_OxRdtase_N"/>
</dbReference>
<dbReference type="SUPFAM" id="SSF51735">
    <property type="entry name" value="NAD(P)-binding Rossmann-fold domains"/>
    <property type="match status" value="1"/>
</dbReference>
<evidence type="ECO:0000256" key="2">
    <source>
        <dbReference type="ARBA" id="ARBA00023002"/>
    </source>
</evidence>
<dbReference type="EMBL" id="JAPCKK010000005">
    <property type="protein sequence ID" value="MDP4095711.1"/>
    <property type="molecule type" value="Genomic_DNA"/>
</dbReference>
<feature type="domain" description="Gfo/Idh/MocA-like oxidoreductase N-terminal" evidence="3">
    <location>
        <begin position="16"/>
        <end position="120"/>
    </location>
</feature>
<reference evidence="5 6" key="1">
    <citation type="submission" date="2022-10" db="EMBL/GenBank/DDBJ databases">
        <title>Paenibacillus description and whole genome data of maize root bacterial community.</title>
        <authorList>
            <person name="Marton D."/>
            <person name="Farkas M."/>
            <person name="Cserhati M."/>
        </authorList>
    </citation>
    <scope>NUCLEOTIDE SEQUENCE [LARGE SCALE GENOMIC DNA]</scope>
    <source>
        <strain evidence="5 6">P96</strain>
    </source>
</reference>
<keyword evidence="6" id="KW-1185">Reference proteome</keyword>
<proteinExistence type="inferred from homology"/>
<dbReference type="InterPro" id="IPR036291">
    <property type="entry name" value="NAD(P)-bd_dom_sf"/>
</dbReference>
<accession>A0ABT9FME5</accession>
<keyword evidence="2" id="KW-0560">Oxidoreductase</keyword>
<dbReference type="Gene3D" id="3.30.360.10">
    <property type="entry name" value="Dihydrodipicolinate Reductase, domain 2"/>
    <property type="match status" value="1"/>
</dbReference>
<dbReference type="SUPFAM" id="SSF55347">
    <property type="entry name" value="Glyceraldehyde-3-phosphate dehydrogenase-like, C-terminal domain"/>
    <property type="match status" value="1"/>
</dbReference>
<dbReference type="Pfam" id="PF22725">
    <property type="entry name" value="GFO_IDH_MocA_C3"/>
    <property type="match status" value="1"/>
</dbReference>